<dbReference type="GO" id="GO:0016787">
    <property type="term" value="F:hydrolase activity"/>
    <property type="evidence" value="ECO:0007669"/>
    <property type="project" value="UniProtKB-KW"/>
</dbReference>
<dbReference type="InterPro" id="IPR000073">
    <property type="entry name" value="AB_hydrolase_1"/>
</dbReference>
<dbReference type="SUPFAM" id="SSF53474">
    <property type="entry name" value="alpha/beta-Hydrolases"/>
    <property type="match status" value="1"/>
</dbReference>
<dbReference type="Gene3D" id="3.40.50.1820">
    <property type="entry name" value="alpha/beta hydrolase"/>
    <property type="match status" value="1"/>
</dbReference>
<sequence length="395" mass="43762">MRNELTSRFTSSCPMVKGARPGQRLVAEVFRPNSLTTEAGPTLPGQPVTLLMAHASGFHKEVWYPIINDLSLTSAAWAEQPYDAGVRAYRAFPNRLQKPKRGESATPGDETSPTPGPAWYIHHIIVFDVCDHGDSAALNQPTLPSKTTWFDNARDIIALVDQLSCRGALIGIGHSYGATSMLLAQIMWPTLFDALLMIEPAIPFAGRHYWEMRFDFILKRKRVWPDYTSALAYFQKHPFYQSWDPRSLAIYIQYGLTPMTADPLSSGGSAESESSTKRNSGQDPGPIAVTFKCTPEVEHQAFLAGAIDGVWLFNRLIDIVCPLRYIMGTDSNICPNDRFAQAHVSASYTADLHFIAQSGHMVVMESPQTIADQVSRFIGHGLAWQKGPPALQPRL</sequence>
<evidence type="ECO:0000313" key="3">
    <source>
        <dbReference type="EMBL" id="RKP33785.1"/>
    </source>
</evidence>
<accession>A0A4P9ZL09</accession>
<reference evidence="4" key="1">
    <citation type="journal article" date="2018" name="Nat. Microbiol.">
        <title>Leveraging single-cell genomics to expand the fungal tree of life.</title>
        <authorList>
            <person name="Ahrendt S.R."/>
            <person name="Quandt C.A."/>
            <person name="Ciobanu D."/>
            <person name="Clum A."/>
            <person name="Salamov A."/>
            <person name="Andreopoulos B."/>
            <person name="Cheng J.F."/>
            <person name="Woyke T."/>
            <person name="Pelin A."/>
            <person name="Henrissat B."/>
            <person name="Reynolds N.K."/>
            <person name="Benny G.L."/>
            <person name="Smith M.E."/>
            <person name="James T.Y."/>
            <person name="Grigoriev I.V."/>
        </authorList>
    </citation>
    <scope>NUCLEOTIDE SEQUENCE [LARGE SCALE GENOMIC DNA]</scope>
    <source>
        <strain evidence="4">RSA 468</strain>
    </source>
</reference>
<feature type="region of interest" description="Disordered" evidence="1">
    <location>
        <begin position="263"/>
        <end position="285"/>
    </location>
</feature>
<keyword evidence="3" id="KW-0378">Hydrolase</keyword>
<dbReference type="InterPro" id="IPR029058">
    <property type="entry name" value="AB_hydrolase_fold"/>
</dbReference>
<evidence type="ECO:0000256" key="1">
    <source>
        <dbReference type="SAM" id="MobiDB-lite"/>
    </source>
</evidence>
<keyword evidence="4" id="KW-1185">Reference proteome</keyword>
<protein>
    <submittedName>
        <fullName evidence="3">Alpha/beta hydrolase fold-1</fullName>
    </submittedName>
</protein>
<dbReference type="EMBL" id="ML003561">
    <property type="protein sequence ID" value="RKP33785.1"/>
    <property type="molecule type" value="Genomic_DNA"/>
</dbReference>
<dbReference type="Pfam" id="PF12697">
    <property type="entry name" value="Abhydrolase_6"/>
    <property type="match status" value="1"/>
</dbReference>
<dbReference type="InterPro" id="IPR050228">
    <property type="entry name" value="Carboxylesterase_BioH"/>
</dbReference>
<evidence type="ECO:0000259" key="2">
    <source>
        <dbReference type="Pfam" id="PF12697"/>
    </source>
</evidence>
<name>A0A4P9ZL09_9FUNG</name>
<gene>
    <name evidence="3" type="ORF">BJ085DRAFT_39786</name>
</gene>
<dbReference type="STRING" id="215637.A0A4P9ZL09"/>
<dbReference type="AlphaFoldDB" id="A0A4P9ZL09"/>
<dbReference type="PANTHER" id="PTHR43194:SF2">
    <property type="entry name" value="PEROXISOMAL MEMBRANE PROTEIN LPX1"/>
    <property type="match status" value="1"/>
</dbReference>
<organism evidence="3 4">
    <name type="scientific">Dimargaris cristalligena</name>
    <dbReference type="NCBI Taxonomy" id="215637"/>
    <lineage>
        <taxon>Eukaryota</taxon>
        <taxon>Fungi</taxon>
        <taxon>Fungi incertae sedis</taxon>
        <taxon>Zoopagomycota</taxon>
        <taxon>Kickxellomycotina</taxon>
        <taxon>Dimargaritomycetes</taxon>
        <taxon>Dimargaritales</taxon>
        <taxon>Dimargaritaceae</taxon>
        <taxon>Dimargaris</taxon>
    </lineage>
</organism>
<feature type="domain" description="AB hydrolase-1" evidence="2">
    <location>
        <begin position="123"/>
        <end position="372"/>
    </location>
</feature>
<dbReference type="Proteomes" id="UP000268162">
    <property type="component" value="Unassembled WGS sequence"/>
</dbReference>
<proteinExistence type="predicted"/>
<evidence type="ECO:0000313" key="4">
    <source>
        <dbReference type="Proteomes" id="UP000268162"/>
    </source>
</evidence>
<dbReference type="PANTHER" id="PTHR43194">
    <property type="entry name" value="HYDROLASE ALPHA/BETA FOLD FAMILY"/>
    <property type="match status" value="1"/>
</dbReference>